<dbReference type="Proteomes" id="UP000245912">
    <property type="component" value="Unassembled WGS sequence"/>
</dbReference>
<dbReference type="RefSeq" id="WP_000745462.1">
    <property type="nucleotide sequence ID" value="NZ_CP092075.1"/>
</dbReference>
<sequence>MKKRCRQPENLREHCRHIFGDEPPVRHVWEPEFDYADAELQALAATDWRQITDWHLSVYYVLNLVYNEPMQPELFRYLFPLCLACWRETLLTNGYGDHFEESLLRALRRPYLWQEMMDAAQRQQVRAFLIDTMQARMDNERGFSSPLSWLDTFNALAGVAPLIRLLWNQWWSLDTPGKAVCALQYAAHLIYPVEVNPLWPQGWRQWQLPLGTKEPWSENNLAFLTRQLTPEIILVGVRKAAEILRDEPESAMATRIARDALVAQDIIAIQIEDLLLALSRGE</sequence>
<evidence type="ECO:0000313" key="1">
    <source>
        <dbReference type="EMBL" id="PVI98838.1"/>
    </source>
</evidence>
<reference evidence="1 2" key="1">
    <citation type="submission" date="2018-04" db="EMBL/GenBank/DDBJ databases">
        <title>Serotype diversity and antimicrobial resistance among Salmonella enterica isolated from patients at an equine referral hospital.</title>
        <authorList>
            <person name="Leon I.M."/>
            <person name="Lawhon S.D."/>
            <person name="Norman K.N."/>
            <person name="Threadgill D.S."/>
            <person name="Ohta N."/>
            <person name="Vinasco J."/>
            <person name="Scott H.M."/>
        </authorList>
    </citation>
    <scope>NUCLEOTIDE SEQUENCE [LARGE SCALE GENOMIC DNA]</scope>
    <source>
        <strain evidence="1 2">235</strain>
    </source>
</reference>
<name>A0A2T8TAZ9_SALER</name>
<dbReference type="EMBL" id="QDLQ01000004">
    <property type="protein sequence ID" value="PVI98838.1"/>
    <property type="molecule type" value="Genomic_DNA"/>
</dbReference>
<comment type="caution">
    <text evidence="1">The sequence shown here is derived from an EMBL/GenBank/DDBJ whole genome shotgun (WGS) entry which is preliminary data.</text>
</comment>
<protein>
    <submittedName>
        <fullName evidence="1">Uncharacterized protein</fullName>
    </submittedName>
</protein>
<organism evidence="1 2">
    <name type="scientific">Salmonella enterica</name>
    <name type="common">Salmonella choleraesuis</name>
    <dbReference type="NCBI Taxonomy" id="28901"/>
    <lineage>
        <taxon>Bacteria</taxon>
        <taxon>Pseudomonadati</taxon>
        <taxon>Pseudomonadota</taxon>
        <taxon>Gammaproteobacteria</taxon>
        <taxon>Enterobacterales</taxon>
        <taxon>Enterobacteriaceae</taxon>
        <taxon>Salmonella</taxon>
    </lineage>
</organism>
<evidence type="ECO:0000313" key="2">
    <source>
        <dbReference type="Proteomes" id="UP000245912"/>
    </source>
</evidence>
<accession>A0A2T8TAZ9</accession>
<proteinExistence type="predicted"/>
<dbReference type="AlphaFoldDB" id="A0A2T8TAZ9"/>
<gene>
    <name evidence="1" type="ORF">C4860_06715</name>
</gene>